<feature type="compositionally biased region" description="Low complexity" evidence="2">
    <location>
        <begin position="389"/>
        <end position="405"/>
    </location>
</feature>
<feature type="region of interest" description="Disordered" evidence="2">
    <location>
        <begin position="1113"/>
        <end position="1162"/>
    </location>
</feature>
<feature type="compositionally biased region" description="Basic and acidic residues" evidence="2">
    <location>
        <begin position="1447"/>
        <end position="1463"/>
    </location>
</feature>
<feature type="compositionally biased region" description="Polar residues" evidence="2">
    <location>
        <begin position="324"/>
        <end position="341"/>
    </location>
</feature>
<dbReference type="InterPro" id="IPR008936">
    <property type="entry name" value="Rho_GTPase_activation_prot"/>
</dbReference>
<keyword evidence="1" id="KW-0343">GTPase activation</keyword>
<organism evidence="4 5">
    <name type="scientific">Nasonia vitripennis</name>
    <name type="common">Parasitic wasp</name>
    <dbReference type="NCBI Taxonomy" id="7425"/>
    <lineage>
        <taxon>Eukaryota</taxon>
        <taxon>Metazoa</taxon>
        <taxon>Ecdysozoa</taxon>
        <taxon>Arthropoda</taxon>
        <taxon>Hexapoda</taxon>
        <taxon>Insecta</taxon>
        <taxon>Pterygota</taxon>
        <taxon>Neoptera</taxon>
        <taxon>Endopterygota</taxon>
        <taxon>Hymenoptera</taxon>
        <taxon>Apocrita</taxon>
        <taxon>Proctotrupomorpha</taxon>
        <taxon>Chalcidoidea</taxon>
        <taxon>Pteromalidae</taxon>
        <taxon>Pteromalinae</taxon>
        <taxon>Nasonia</taxon>
    </lineage>
</organism>
<evidence type="ECO:0000313" key="5">
    <source>
        <dbReference type="Proteomes" id="UP000002358"/>
    </source>
</evidence>
<dbReference type="Pfam" id="PF00620">
    <property type="entry name" value="RhoGAP"/>
    <property type="match status" value="1"/>
</dbReference>
<feature type="compositionally biased region" description="Low complexity" evidence="2">
    <location>
        <begin position="515"/>
        <end position="528"/>
    </location>
</feature>
<feature type="compositionally biased region" description="Low complexity" evidence="2">
    <location>
        <begin position="585"/>
        <end position="594"/>
    </location>
</feature>
<dbReference type="OrthoDB" id="10024839at2759"/>
<evidence type="ECO:0000256" key="1">
    <source>
        <dbReference type="ARBA" id="ARBA00022468"/>
    </source>
</evidence>
<feature type="region of interest" description="Disordered" evidence="2">
    <location>
        <begin position="1059"/>
        <end position="1098"/>
    </location>
</feature>
<reference evidence="4" key="1">
    <citation type="submission" date="2021-01" db="UniProtKB">
        <authorList>
            <consortium name="EnsemblMetazoa"/>
        </authorList>
    </citation>
    <scope>IDENTIFICATION</scope>
</reference>
<dbReference type="FunCoup" id="A0A7M7IYI1">
    <property type="interactions" value="1"/>
</dbReference>
<dbReference type="PANTHER" id="PTHR12635:SF7">
    <property type="entry name" value="RHO GTPASE ACTIVATING PROTEIN 6-RELATED"/>
    <property type="match status" value="1"/>
</dbReference>
<feature type="region of interest" description="Disordered" evidence="2">
    <location>
        <begin position="1351"/>
        <end position="1463"/>
    </location>
</feature>
<dbReference type="SMART" id="SM00324">
    <property type="entry name" value="RhoGAP"/>
    <property type="match status" value="1"/>
</dbReference>
<feature type="compositionally biased region" description="Basic and acidic residues" evidence="2">
    <location>
        <begin position="1134"/>
        <end position="1144"/>
    </location>
</feature>
<feature type="compositionally biased region" description="Basic and acidic residues" evidence="2">
    <location>
        <begin position="1376"/>
        <end position="1397"/>
    </location>
</feature>
<dbReference type="Proteomes" id="UP000002358">
    <property type="component" value="Chromosome 3"/>
</dbReference>
<feature type="compositionally biased region" description="Basic and acidic residues" evidence="2">
    <location>
        <begin position="1"/>
        <end position="12"/>
    </location>
</feature>
<dbReference type="EnsemblMetazoa" id="XM_016984676">
    <property type="protein sequence ID" value="XP_016840165"/>
    <property type="gene ID" value="LOC100122001"/>
</dbReference>
<feature type="region of interest" description="Disordered" evidence="2">
    <location>
        <begin position="466"/>
        <end position="488"/>
    </location>
</feature>
<dbReference type="KEGG" id="nvi:100122001"/>
<feature type="region of interest" description="Disordered" evidence="2">
    <location>
        <begin position="109"/>
        <end position="140"/>
    </location>
</feature>
<feature type="compositionally biased region" description="Low complexity" evidence="2">
    <location>
        <begin position="1400"/>
        <end position="1442"/>
    </location>
</feature>
<dbReference type="SMR" id="A0A7M7IYI1"/>
<feature type="compositionally biased region" description="Low complexity" evidence="2">
    <location>
        <begin position="15"/>
        <end position="27"/>
    </location>
</feature>
<dbReference type="Gene3D" id="1.10.555.10">
    <property type="entry name" value="Rho GTPase activation protein"/>
    <property type="match status" value="1"/>
</dbReference>
<evidence type="ECO:0000259" key="3">
    <source>
        <dbReference type="PROSITE" id="PS50238"/>
    </source>
</evidence>
<feature type="domain" description="Rho-GAP" evidence="3">
    <location>
        <begin position="800"/>
        <end position="1006"/>
    </location>
</feature>
<protein>
    <recommendedName>
        <fullName evidence="3">Rho-GAP domain-containing protein</fullName>
    </recommendedName>
</protein>
<dbReference type="GO" id="GO:0005096">
    <property type="term" value="F:GTPase activator activity"/>
    <property type="evidence" value="ECO:0007669"/>
    <property type="project" value="UniProtKB-KW"/>
</dbReference>
<dbReference type="SUPFAM" id="SSF48350">
    <property type="entry name" value="GTPase activation domain, GAP"/>
    <property type="match status" value="1"/>
</dbReference>
<feature type="region of interest" description="Disordered" evidence="2">
    <location>
        <begin position="1"/>
        <end position="44"/>
    </location>
</feature>
<feature type="compositionally biased region" description="Low complexity" evidence="2">
    <location>
        <begin position="1060"/>
        <end position="1093"/>
    </location>
</feature>
<dbReference type="InterPro" id="IPR000198">
    <property type="entry name" value="RhoGAP_dom"/>
</dbReference>
<dbReference type="PROSITE" id="PS50238">
    <property type="entry name" value="RHOGAP"/>
    <property type="match status" value="1"/>
</dbReference>
<dbReference type="InParanoid" id="A0A7M7IYI1"/>
<dbReference type="RefSeq" id="XP_016840165.2">
    <property type="nucleotide sequence ID" value="XM_016984676.3"/>
</dbReference>
<dbReference type="InterPro" id="IPR037863">
    <property type="entry name" value="RHOGAP6/36"/>
</dbReference>
<accession>A0A7M7IYI1</accession>
<feature type="region of interest" description="Disordered" evidence="2">
    <location>
        <begin position="318"/>
        <end position="453"/>
    </location>
</feature>
<sequence length="1463" mass="158728">MAERRRSRRDSLEAPASGGSSSRTPPGSKDRRSGSRRVPGKPIKERWLLTRKTWRYMADAGRRLIPEAASSHEVPKLEQYFQEVCSREPRFLLWRKASYPGSLAGFRGARRRRARPGGSCRAKTTSSADEADDASRGSSSCSIAAGKIDIAKVKRDWLLSGASTPERRQEDAEAKALADMLQRYLNMQQRAGAEDAGRSSSIPGIAKEPTTSSSNASSSLDYRKLIEKLEQHLNHIMAEGRRGDASRVLPGGSSGGGGVPKISVPYQSDYVHKSLLETLSRYYSKSPNRQHVISDILTDRKLLEKLYFDLRCTRGFRGPRATGAYTSPSARWWNQPSSGTRFISKDDSGQQRKSLGSPPPLIAVQGPSTERGPVDSGTQTEPVSRESLEQQQQQQQQAQEEQQQLSPPPQQKASGRRRSSVDNDDVSPSVSDTIKRYLRMARKKSMDSDKADRFKRVNYDRNLRNIKAKGEITKPGDDDGNSKGCQTEDGWALGYREMCNLEPGELAASDAETTASPISRNASSRSSIDAGLGSEDNPTTPKHHQSFLSHLLHGSTHHKEKPHSAPGSPALNSSSNPPGGSAMQKSKSSSSVVHHGSRLVAKKIWKSRSKSSSRAINLVSAWTPQGKCTWAGTSGRRVTLQDTPLRSLSEIERKVLCRVAVAKLQALNLGVHIRPPSESLSGGSVTAKPKRRAYLLKRKALTTGFFDSKSKEEKEKESSGGLVFGISLGQCLENDRLARIASGEIVDVGCLSRSSRHGSRTSFTSLIETTTTAAKTDEGGSCESLSSKGGALTGSDSGVLELSDGGPPSEYDAVPSVVRQCIRHLETTGLHTLGIFRVSPSKKRVRQLREDWDCGRETKIGADQCPHDVAALLKEYFRDLPDPLLCRDLYQAFVHTQKIRNRRLQQEALQHLIQLLPTPNRETLYVLLNFLSEVAANCEDRKTDDGETLAGNKMDTTNLATVFAPNILHCVKPGQARSEVSAERAEERIDVINVVRALLEHVATLFIVPAALLDELYLHMMDSHPAELDLALSRRADEQCPDEADLCSETENYSVEENLSPTATTSPTSPLAASPSATVPSSPSATTSTTFSTLNAGSSASRKLYSREECLHQTAGVGGDIGPRPRRSKRPGSRRKDESTRRGSVDSGSSEDPADPRRKSSPMVITASLTIPMSGAFTLNLDDPDIPYIEADSAQPQVPTVPVRREQQQQPNAPPRRQRQRSVSGSEGGGGGRHGSDSAVGSSATLSGDQPPSSPPSWASTPPASPDSAVTAVSYIPDSQAQQPQLQQQAVLQRVSFTTSSELRQISRSSSQEASRASVAPAYTPSITSIGGAVMRSKTADIERMLQINRAEPSSLTSRQLPSALSSSNLPSSLIDSKKYTKRRYTDSRHQTRHIPDADSLATSSSLASRLSSALHQRSHLSSTTTASSSSSAAGGSSTGATQPVWKRRELISSAPKERGSFF</sequence>
<dbReference type="CTD" id="43781"/>
<dbReference type="GO" id="GO:0007165">
    <property type="term" value="P:signal transduction"/>
    <property type="evidence" value="ECO:0007669"/>
    <property type="project" value="InterPro"/>
</dbReference>
<keyword evidence="5" id="KW-1185">Reference proteome</keyword>
<feature type="region of interest" description="Disordered" evidence="2">
    <location>
        <begin position="506"/>
        <end position="595"/>
    </location>
</feature>
<feature type="compositionally biased region" description="Low complexity" evidence="2">
    <location>
        <begin position="1256"/>
        <end position="1270"/>
    </location>
</feature>
<feature type="compositionally biased region" description="Basic and acidic residues" evidence="2">
    <location>
        <begin position="466"/>
        <end position="481"/>
    </location>
</feature>
<feature type="compositionally biased region" description="Low complexity" evidence="2">
    <location>
        <begin position="1361"/>
        <end position="1374"/>
    </location>
</feature>
<dbReference type="GeneID" id="100122001"/>
<evidence type="ECO:0000313" key="4">
    <source>
        <dbReference type="EnsemblMetazoa" id="XP_016840165"/>
    </source>
</evidence>
<feature type="region of interest" description="Disordered" evidence="2">
    <location>
        <begin position="1194"/>
        <end position="1270"/>
    </location>
</feature>
<name>A0A7M7IYI1_NASVI</name>
<dbReference type="PANTHER" id="PTHR12635">
    <property type="entry name" value="RHO-GTPASE-ACTIVATING PROTEIN 6 FAMILY MEMBER"/>
    <property type="match status" value="1"/>
</dbReference>
<evidence type="ECO:0000256" key="2">
    <source>
        <dbReference type="SAM" id="MobiDB-lite"/>
    </source>
</evidence>
<feature type="compositionally biased region" description="Basic and acidic residues" evidence="2">
    <location>
        <begin position="444"/>
        <end position="453"/>
    </location>
</feature>
<feature type="compositionally biased region" description="Basic residues" evidence="2">
    <location>
        <begin position="1124"/>
        <end position="1133"/>
    </location>
</feature>
<proteinExistence type="predicted"/>
<feature type="region of interest" description="Disordered" evidence="2">
    <location>
        <begin position="189"/>
        <end position="219"/>
    </location>
</feature>